<organism evidence="2 3">
    <name type="scientific">Vibrio breoganii</name>
    <dbReference type="NCBI Taxonomy" id="553239"/>
    <lineage>
        <taxon>Bacteria</taxon>
        <taxon>Pseudomonadati</taxon>
        <taxon>Pseudomonadota</taxon>
        <taxon>Gammaproteobacteria</taxon>
        <taxon>Vibrionales</taxon>
        <taxon>Vibrionaceae</taxon>
        <taxon>Vibrio</taxon>
    </lineage>
</organism>
<dbReference type="GO" id="GO:0005524">
    <property type="term" value="F:ATP binding"/>
    <property type="evidence" value="ECO:0007669"/>
    <property type="project" value="InterPro"/>
</dbReference>
<dbReference type="RefSeq" id="WP_102477800.1">
    <property type="nucleotide sequence ID" value="NZ_MDBO01000075.1"/>
</dbReference>
<evidence type="ECO:0000259" key="1">
    <source>
        <dbReference type="SMART" id="SM00382"/>
    </source>
</evidence>
<evidence type="ECO:0000313" key="2">
    <source>
        <dbReference type="EMBL" id="PMP10245.1"/>
    </source>
</evidence>
<evidence type="ECO:0000313" key="3">
    <source>
        <dbReference type="Proteomes" id="UP000235611"/>
    </source>
</evidence>
<dbReference type="PIRSF" id="PIRSF003073">
    <property type="entry name" value="DNAC_TnpB_IstB"/>
    <property type="match status" value="1"/>
</dbReference>
<dbReference type="SMART" id="SM00382">
    <property type="entry name" value="AAA"/>
    <property type="match status" value="1"/>
</dbReference>
<reference evidence="3" key="1">
    <citation type="submission" date="2016-07" db="EMBL/GenBank/DDBJ databases">
        <title>Nontailed viruses are major unrecognized killers of bacteria in the ocean.</title>
        <authorList>
            <person name="Kauffman K."/>
            <person name="Hussain F."/>
            <person name="Yang J."/>
            <person name="Arevalo P."/>
            <person name="Brown J."/>
            <person name="Cutler M."/>
            <person name="Kelly L."/>
            <person name="Polz M.F."/>
        </authorList>
    </citation>
    <scope>NUCLEOTIDE SEQUENCE [LARGE SCALE GENOMIC DNA]</scope>
    <source>
        <strain evidence="3">10N.222.49.A5</strain>
    </source>
</reference>
<dbReference type="EMBL" id="MDBO01000075">
    <property type="protein sequence ID" value="PMP10245.1"/>
    <property type="molecule type" value="Genomic_DNA"/>
</dbReference>
<feature type="domain" description="AAA+ ATPase" evidence="1">
    <location>
        <begin position="96"/>
        <end position="212"/>
    </location>
</feature>
<dbReference type="SUPFAM" id="SSF52540">
    <property type="entry name" value="P-loop containing nucleoside triphosphate hydrolases"/>
    <property type="match status" value="1"/>
</dbReference>
<dbReference type="InterPro" id="IPR027417">
    <property type="entry name" value="P-loop_NTPase"/>
</dbReference>
<dbReference type="PANTHER" id="PTHR30050">
    <property type="entry name" value="CHROMOSOMAL REPLICATION INITIATOR PROTEIN DNAA"/>
    <property type="match status" value="1"/>
</dbReference>
<accession>A0AAP8MVT6</accession>
<dbReference type="PANTHER" id="PTHR30050:SF4">
    <property type="entry name" value="ATP-BINDING PROTEIN RV3427C IN INSERTION SEQUENCE-RELATED"/>
    <property type="match status" value="1"/>
</dbReference>
<gene>
    <name evidence="2" type="ORF">BCS93_11255</name>
</gene>
<protein>
    <recommendedName>
        <fullName evidence="1">AAA+ ATPase domain-containing protein</fullName>
    </recommendedName>
</protein>
<dbReference type="AlphaFoldDB" id="A0AAP8MVT6"/>
<dbReference type="Proteomes" id="UP000235611">
    <property type="component" value="Unassembled WGS sequence"/>
</dbReference>
<dbReference type="InterPro" id="IPR002611">
    <property type="entry name" value="IstB_ATP-bd"/>
</dbReference>
<dbReference type="InterPro" id="IPR028350">
    <property type="entry name" value="DNAC/IstB-like"/>
</dbReference>
<dbReference type="InterPro" id="IPR003593">
    <property type="entry name" value="AAA+_ATPase"/>
</dbReference>
<dbReference type="GO" id="GO:0006260">
    <property type="term" value="P:DNA replication"/>
    <property type="evidence" value="ECO:0007669"/>
    <property type="project" value="TreeGrafter"/>
</dbReference>
<sequence>MEQVAKKLGFMQRLKRHVKNPISREEIDQLRILDEQRFAQEITERQHHLRMERLIGRSAILPAYLNCSLDNFTISCEEQAQVKRMAEFYIQTFGQNPQNFVFSGGTGTGKNHLASAISLALIREGYSVVLISVPELMIQLRACYDKNNNRTEQEFFEQLLKLDLLIIDEVGVMRGTTNELISLNHIVDARQSNLKATGMLTNLNVQEFSKILGDRITDRMRTGTWHSFNWHSYR</sequence>
<dbReference type="Pfam" id="PF01695">
    <property type="entry name" value="IstB_IS21"/>
    <property type="match status" value="1"/>
</dbReference>
<proteinExistence type="predicted"/>
<dbReference type="Gene3D" id="3.40.50.300">
    <property type="entry name" value="P-loop containing nucleotide triphosphate hydrolases"/>
    <property type="match status" value="1"/>
</dbReference>
<dbReference type="CDD" id="cd00009">
    <property type="entry name" value="AAA"/>
    <property type="match status" value="1"/>
</dbReference>
<name>A0AAP8MVT6_9VIBR</name>
<comment type="caution">
    <text evidence="2">The sequence shown here is derived from an EMBL/GenBank/DDBJ whole genome shotgun (WGS) entry which is preliminary data.</text>
</comment>